<gene>
    <name evidence="1" type="ORF">U729_2721</name>
</gene>
<dbReference type="AlphaFoldDB" id="A0A0A7FXL9"/>
<reference evidence="1 2" key="1">
    <citation type="journal article" date="2015" name="Infect. Genet. Evol.">
        <title>Genomic sequences of six botulinum neurotoxin-producing strains representing three clostridial species illustrate the mobility and diversity of botulinum neurotoxin genes.</title>
        <authorList>
            <person name="Smith T.J."/>
            <person name="Hill K.K."/>
            <person name="Xie G."/>
            <person name="Foley B.T."/>
            <person name="Williamson C.H."/>
            <person name="Foster J.T."/>
            <person name="Johnson S.L."/>
            <person name="Chertkov O."/>
            <person name="Teshima H."/>
            <person name="Gibbons H.S."/>
            <person name="Johnsky L.A."/>
            <person name="Karavis M.A."/>
            <person name="Smith L.A."/>
        </authorList>
    </citation>
    <scope>NUCLEOTIDE SEQUENCE [LARGE SCALE GENOMIC DNA]</scope>
    <source>
        <strain evidence="1">Sullivan</strain>
    </source>
</reference>
<dbReference type="STRING" id="1561.NPD11_307"/>
<dbReference type="RefSeq" id="WP_172678910.1">
    <property type="nucleotide sequence ID" value="NZ_CP006905.1"/>
</dbReference>
<sequence>MARYRVILEFNLKKDEDAKLYEYLSKFSNPGATVKDMLKGLVPLPNIFIENNN</sequence>
<name>A0A0A7FXL9_9CLOT</name>
<dbReference type="KEGG" id="cbv:U729_2721"/>
<accession>A0A0A7FXL9</accession>
<dbReference type="EMBL" id="CP006905">
    <property type="protein sequence ID" value="AIY83601.1"/>
    <property type="molecule type" value="Genomic_DNA"/>
</dbReference>
<protein>
    <submittedName>
        <fullName evidence="1">Uncharacterized protein</fullName>
    </submittedName>
</protein>
<dbReference type="Proteomes" id="UP000030635">
    <property type="component" value="Chromosome"/>
</dbReference>
<organism evidence="1 2">
    <name type="scientific">Clostridium baratii str. Sullivan</name>
    <dbReference type="NCBI Taxonomy" id="1415775"/>
    <lineage>
        <taxon>Bacteria</taxon>
        <taxon>Bacillati</taxon>
        <taxon>Bacillota</taxon>
        <taxon>Clostridia</taxon>
        <taxon>Eubacteriales</taxon>
        <taxon>Clostridiaceae</taxon>
        <taxon>Clostridium</taxon>
    </lineage>
</organism>
<proteinExistence type="predicted"/>
<keyword evidence="2" id="KW-1185">Reference proteome</keyword>
<dbReference type="eggNOG" id="ENOG503257M">
    <property type="taxonomic scope" value="Bacteria"/>
</dbReference>
<evidence type="ECO:0000313" key="2">
    <source>
        <dbReference type="Proteomes" id="UP000030635"/>
    </source>
</evidence>
<evidence type="ECO:0000313" key="1">
    <source>
        <dbReference type="EMBL" id="AIY83601.1"/>
    </source>
</evidence>
<dbReference type="HOGENOM" id="CLU_3023844_0_0_9"/>